<dbReference type="PANTHER" id="PTHR31525">
    <property type="entry name" value="HEME TRANSPORTER HRG1"/>
    <property type="match status" value="1"/>
</dbReference>
<evidence type="ECO:0000256" key="3">
    <source>
        <dbReference type="ARBA" id="ARBA00006203"/>
    </source>
</evidence>
<dbReference type="GO" id="GO:0015232">
    <property type="term" value="F:heme transmembrane transporter activity"/>
    <property type="evidence" value="ECO:0007669"/>
    <property type="project" value="InterPro"/>
</dbReference>
<keyword evidence="4" id="KW-0813">Transport</keyword>
<dbReference type="GO" id="GO:0020037">
    <property type="term" value="F:heme binding"/>
    <property type="evidence" value="ECO:0007669"/>
    <property type="project" value="TreeGrafter"/>
</dbReference>
<keyword evidence="12" id="KW-1185">Reference proteome</keyword>
<feature type="transmembrane region" description="Helical" evidence="10">
    <location>
        <begin position="12"/>
        <end position="35"/>
    </location>
</feature>
<sequence length="153" mass="16676">VAMAENQNLWSTWRIVASSIGTLAGLAASLSFFFVFHAYEAAIWALISAAVAVSALLLAVGDKRGDIEFWFNIRGLKKVQTVGFSIMAISLGFFGWYLFTGLYYHIPVMPAEHSALIVSVWAFMTAKWGMAIFLFSGVAAKRIGSESPTLIDA</sequence>
<dbReference type="AlphaFoldDB" id="A0AA88I162"/>
<proteinExistence type="inferred from homology"/>
<dbReference type="PANTHER" id="PTHR31525:SF1">
    <property type="entry name" value="HEME TRANSPORTER HRG1"/>
    <property type="match status" value="1"/>
</dbReference>
<evidence type="ECO:0000256" key="8">
    <source>
        <dbReference type="ARBA" id="ARBA00023136"/>
    </source>
</evidence>
<evidence type="ECO:0000256" key="9">
    <source>
        <dbReference type="ARBA" id="ARBA00023228"/>
    </source>
</evidence>
<feature type="non-terminal residue" evidence="11">
    <location>
        <position position="153"/>
    </location>
</feature>
<evidence type="ECO:0000256" key="10">
    <source>
        <dbReference type="SAM" id="Phobius"/>
    </source>
</evidence>
<feature type="transmembrane region" description="Helical" evidence="10">
    <location>
        <begin position="82"/>
        <end position="104"/>
    </location>
</feature>
<comment type="subcellular location">
    <subcellularLocation>
        <location evidence="2">Endosome membrane</location>
        <topology evidence="2">Multi-pass membrane protein</topology>
    </subcellularLocation>
    <subcellularLocation>
        <location evidence="1">Lysosome membrane</location>
        <topology evidence="1">Multi-pass membrane protein</topology>
    </subcellularLocation>
</comment>
<evidence type="ECO:0000256" key="6">
    <source>
        <dbReference type="ARBA" id="ARBA00022753"/>
    </source>
</evidence>
<reference evidence="11" key="1">
    <citation type="submission" date="2023-07" db="EMBL/GenBank/DDBJ databases">
        <title>Chromosome-level genome assembly of Artemia franciscana.</title>
        <authorList>
            <person name="Jo E."/>
        </authorList>
    </citation>
    <scope>NUCLEOTIDE SEQUENCE</scope>
    <source>
        <tissue evidence="11">Whole body</tissue>
    </source>
</reference>
<comment type="similarity">
    <text evidence="3">Belongs to the HRG family.</text>
</comment>
<evidence type="ECO:0000256" key="1">
    <source>
        <dbReference type="ARBA" id="ARBA00004155"/>
    </source>
</evidence>
<evidence type="ECO:0000256" key="4">
    <source>
        <dbReference type="ARBA" id="ARBA00022448"/>
    </source>
</evidence>
<feature type="transmembrane region" description="Helical" evidence="10">
    <location>
        <begin position="116"/>
        <end position="140"/>
    </location>
</feature>
<comment type="caution">
    <text evidence="11">The sequence shown here is derived from an EMBL/GenBank/DDBJ whole genome shotgun (WGS) entry which is preliminary data.</text>
</comment>
<dbReference type="Proteomes" id="UP001187531">
    <property type="component" value="Unassembled WGS sequence"/>
</dbReference>
<dbReference type="GO" id="GO:0010008">
    <property type="term" value="C:endosome membrane"/>
    <property type="evidence" value="ECO:0007669"/>
    <property type="project" value="UniProtKB-SubCell"/>
</dbReference>
<feature type="transmembrane region" description="Helical" evidence="10">
    <location>
        <begin position="41"/>
        <end position="61"/>
    </location>
</feature>
<evidence type="ECO:0000256" key="5">
    <source>
        <dbReference type="ARBA" id="ARBA00022692"/>
    </source>
</evidence>
<protein>
    <submittedName>
        <fullName evidence="11">Uncharacterized protein</fullName>
    </submittedName>
</protein>
<keyword evidence="7 10" id="KW-1133">Transmembrane helix</keyword>
<organism evidence="11 12">
    <name type="scientific">Artemia franciscana</name>
    <name type="common">Brine shrimp</name>
    <name type="synonym">Artemia sanfranciscana</name>
    <dbReference type="NCBI Taxonomy" id="6661"/>
    <lineage>
        <taxon>Eukaryota</taxon>
        <taxon>Metazoa</taxon>
        <taxon>Ecdysozoa</taxon>
        <taxon>Arthropoda</taxon>
        <taxon>Crustacea</taxon>
        <taxon>Branchiopoda</taxon>
        <taxon>Anostraca</taxon>
        <taxon>Artemiidae</taxon>
        <taxon>Artemia</taxon>
    </lineage>
</organism>
<evidence type="ECO:0000313" key="11">
    <source>
        <dbReference type="EMBL" id="KAK2719043.1"/>
    </source>
</evidence>
<dbReference type="Pfam" id="PF16954">
    <property type="entry name" value="HRG"/>
    <property type="match status" value="1"/>
</dbReference>
<dbReference type="GO" id="GO:0005765">
    <property type="term" value="C:lysosomal membrane"/>
    <property type="evidence" value="ECO:0007669"/>
    <property type="project" value="UniProtKB-SubCell"/>
</dbReference>
<dbReference type="InterPro" id="IPR026218">
    <property type="entry name" value="HRG"/>
</dbReference>
<evidence type="ECO:0000313" key="12">
    <source>
        <dbReference type="Proteomes" id="UP001187531"/>
    </source>
</evidence>
<keyword evidence="5 10" id="KW-0812">Transmembrane</keyword>
<keyword evidence="6" id="KW-0967">Endosome</keyword>
<gene>
    <name evidence="11" type="ORF">QYM36_006158</name>
</gene>
<evidence type="ECO:0000256" key="7">
    <source>
        <dbReference type="ARBA" id="ARBA00022989"/>
    </source>
</evidence>
<keyword evidence="9" id="KW-0458">Lysosome</keyword>
<accession>A0AA88I162</accession>
<evidence type="ECO:0000256" key="2">
    <source>
        <dbReference type="ARBA" id="ARBA00004337"/>
    </source>
</evidence>
<dbReference type="GO" id="GO:0005886">
    <property type="term" value="C:plasma membrane"/>
    <property type="evidence" value="ECO:0007669"/>
    <property type="project" value="TreeGrafter"/>
</dbReference>
<keyword evidence="8 10" id="KW-0472">Membrane</keyword>
<dbReference type="EMBL" id="JAVRJZ010000009">
    <property type="protein sequence ID" value="KAK2719043.1"/>
    <property type="molecule type" value="Genomic_DNA"/>
</dbReference>
<name>A0AA88I162_ARTSF</name>